<keyword evidence="1" id="KW-0175">Coiled coil</keyword>
<feature type="coiled-coil region" evidence="1">
    <location>
        <begin position="28"/>
        <end position="83"/>
    </location>
</feature>
<reference evidence="3" key="1">
    <citation type="journal article" date="2019" name="Curr. Biol.">
        <title>Genome Sequence of Striga asiatica Provides Insight into the Evolution of Plant Parasitism.</title>
        <authorList>
            <person name="Yoshida S."/>
            <person name="Kim S."/>
            <person name="Wafula E.K."/>
            <person name="Tanskanen J."/>
            <person name="Kim Y.M."/>
            <person name="Honaas L."/>
            <person name="Yang Z."/>
            <person name="Spallek T."/>
            <person name="Conn C.E."/>
            <person name="Ichihashi Y."/>
            <person name="Cheong K."/>
            <person name="Cui S."/>
            <person name="Der J.P."/>
            <person name="Gundlach H."/>
            <person name="Jiao Y."/>
            <person name="Hori C."/>
            <person name="Ishida J.K."/>
            <person name="Kasahara H."/>
            <person name="Kiba T."/>
            <person name="Kim M.S."/>
            <person name="Koo N."/>
            <person name="Laohavisit A."/>
            <person name="Lee Y.H."/>
            <person name="Lumba S."/>
            <person name="McCourt P."/>
            <person name="Mortimer J.C."/>
            <person name="Mutuku J.M."/>
            <person name="Nomura T."/>
            <person name="Sasaki-Sekimoto Y."/>
            <person name="Seto Y."/>
            <person name="Wang Y."/>
            <person name="Wakatake T."/>
            <person name="Sakakibara H."/>
            <person name="Demura T."/>
            <person name="Yamaguchi S."/>
            <person name="Yoneyama K."/>
            <person name="Manabe R.I."/>
            <person name="Nelson D.C."/>
            <person name="Schulman A.H."/>
            <person name="Timko M.P."/>
            <person name="dePamphilis C.W."/>
            <person name="Choi D."/>
            <person name="Shirasu K."/>
        </authorList>
    </citation>
    <scope>NUCLEOTIDE SEQUENCE [LARGE SCALE GENOMIC DNA]</scope>
    <source>
        <strain evidence="3">cv. UVA1</strain>
    </source>
</reference>
<comment type="caution">
    <text evidence="2">The sequence shown here is derived from an EMBL/GenBank/DDBJ whole genome shotgun (WGS) entry which is preliminary data.</text>
</comment>
<protein>
    <submittedName>
        <fullName evidence="2">Uncharacterized protein</fullName>
    </submittedName>
</protein>
<evidence type="ECO:0000313" key="3">
    <source>
        <dbReference type="Proteomes" id="UP000325081"/>
    </source>
</evidence>
<keyword evidence="3" id="KW-1185">Reference proteome</keyword>
<accession>A0A5A7PBC0</accession>
<evidence type="ECO:0000256" key="1">
    <source>
        <dbReference type="SAM" id="Coils"/>
    </source>
</evidence>
<evidence type="ECO:0000313" key="2">
    <source>
        <dbReference type="EMBL" id="GER30119.1"/>
    </source>
</evidence>
<organism evidence="2 3">
    <name type="scientific">Striga asiatica</name>
    <name type="common">Asiatic witchweed</name>
    <name type="synonym">Buchnera asiatica</name>
    <dbReference type="NCBI Taxonomy" id="4170"/>
    <lineage>
        <taxon>Eukaryota</taxon>
        <taxon>Viridiplantae</taxon>
        <taxon>Streptophyta</taxon>
        <taxon>Embryophyta</taxon>
        <taxon>Tracheophyta</taxon>
        <taxon>Spermatophyta</taxon>
        <taxon>Magnoliopsida</taxon>
        <taxon>eudicotyledons</taxon>
        <taxon>Gunneridae</taxon>
        <taxon>Pentapetalae</taxon>
        <taxon>asterids</taxon>
        <taxon>lamiids</taxon>
        <taxon>Lamiales</taxon>
        <taxon>Orobanchaceae</taxon>
        <taxon>Buchnereae</taxon>
        <taxon>Striga</taxon>
    </lineage>
</organism>
<sequence>MSGSFVLKSDPNVFVLMDLKSVAMAKRLKMKEDELLYLKSKVNDLKEQLKCEEVTAVAMAERLKMKEDELLYLKSKLNDLEEQLLYFTSQPSYKHKSVYKNIEYQTTSNPRQFTVLLHETTIL</sequence>
<dbReference type="EMBL" id="BKCP01004306">
    <property type="protein sequence ID" value="GER30119.1"/>
    <property type="molecule type" value="Genomic_DNA"/>
</dbReference>
<name>A0A5A7PBC0_STRAF</name>
<dbReference type="AlphaFoldDB" id="A0A5A7PBC0"/>
<dbReference type="Proteomes" id="UP000325081">
    <property type="component" value="Unassembled WGS sequence"/>
</dbReference>
<proteinExistence type="predicted"/>
<gene>
    <name evidence="2" type="ORF">STAS_06042</name>
</gene>